<dbReference type="RefSeq" id="WP_377314854.1">
    <property type="nucleotide sequence ID" value="NZ_JBHUIY010000006.1"/>
</dbReference>
<dbReference type="Pfam" id="PF07484">
    <property type="entry name" value="Collar"/>
    <property type="match status" value="1"/>
</dbReference>
<protein>
    <submittedName>
        <fullName evidence="2">Phage tail protein</fullName>
    </submittedName>
</protein>
<dbReference type="InterPro" id="IPR011083">
    <property type="entry name" value="Phage_tail_collar_dom"/>
</dbReference>
<dbReference type="Gene3D" id="3.90.1340.10">
    <property type="entry name" value="Phage tail collar domain"/>
    <property type="match status" value="1"/>
</dbReference>
<dbReference type="EMBL" id="JBHUIY010000006">
    <property type="protein sequence ID" value="MFD2233070.1"/>
    <property type="molecule type" value="Genomic_DNA"/>
</dbReference>
<sequence length="190" mass="19915">MSDPFIGEIRLFANIFVPDGWLLCAGQTLTIAQYQSLFMVIGNIYGGDGINNFKLPNFTGRTGIGVGQASNGRGMTSYPLGATPGEASLALDITMLPSHTHGLEKLNPVRGNDQKTAAPLNSSNLDALTAASNNAPRYANLSPPADLVPLADNVIGPFGAAQGVVAHENRQPNLALFHGIAYAGIYPARP</sequence>
<evidence type="ECO:0000259" key="1">
    <source>
        <dbReference type="Pfam" id="PF07484"/>
    </source>
</evidence>
<accession>A0ABW5C7D7</accession>
<dbReference type="InterPro" id="IPR037053">
    <property type="entry name" value="Phage_tail_collar_dom_sf"/>
</dbReference>
<name>A0ABW5C7D7_9PROT</name>
<gene>
    <name evidence="2" type="ORF">ACFSNB_04560</name>
</gene>
<evidence type="ECO:0000313" key="2">
    <source>
        <dbReference type="EMBL" id="MFD2233070.1"/>
    </source>
</evidence>
<dbReference type="SUPFAM" id="SSF88874">
    <property type="entry name" value="Receptor-binding domain of short tail fibre protein gp12"/>
    <property type="match status" value="1"/>
</dbReference>
<keyword evidence="3" id="KW-1185">Reference proteome</keyword>
<evidence type="ECO:0000313" key="3">
    <source>
        <dbReference type="Proteomes" id="UP001597296"/>
    </source>
</evidence>
<reference evidence="3" key="1">
    <citation type="journal article" date="2019" name="Int. J. Syst. Evol. Microbiol.">
        <title>The Global Catalogue of Microorganisms (GCM) 10K type strain sequencing project: providing services to taxonomists for standard genome sequencing and annotation.</title>
        <authorList>
            <consortium name="The Broad Institute Genomics Platform"/>
            <consortium name="The Broad Institute Genome Sequencing Center for Infectious Disease"/>
            <person name="Wu L."/>
            <person name="Ma J."/>
        </authorList>
    </citation>
    <scope>NUCLEOTIDE SEQUENCE [LARGE SCALE GENOMIC DNA]</scope>
    <source>
        <strain evidence="3">KCTC 15012</strain>
    </source>
</reference>
<organism evidence="2 3">
    <name type="scientific">Phaeospirillum tilakii</name>
    <dbReference type="NCBI Taxonomy" id="741673"/>
    <lineage>
        <taxon>Bacteria</taxon>
        <taxon>Pseudomonadati</taxon>
        <taxon>Pseudomonadota</taxon>
        <taxon>Alphaproteobacteria</taxon>
        <taxon>Rhodospirillales</taxon>
        <taxon>Rhodospirillaceae</taxon>
        <taxon>Phaeospirillum</taxon>
    </lineage>
</organism>
<dbReference type="Proteomes" id="UP001597296">
    <property type="component" value="Unassembled WGS sequence"/>
</dbReference>
<proteinExistence type="predicted"/>
<comment type="caution">
    <text evidence="2">The sequence shown here is derived from an EMBL/GenBank/DDBJ whole genome shotgun (WGS) entry which is preliminary data.</text>
</comment>
<feature type="domain" description="Phage tail collar" evidence="1">
    <location>
        <begin position="7"/>
        <end position="62"/>
    </location>
</feature>